<comment type="similarity">
    <text evidence="2">Belongs to the universal ribosomal protein uL29 family.</text>
</comment>
<evidence type="ECO:0000313" key="9">
    <source>
        <dbReference type="EMBL" id="ORX40564.1"/>
    </source>
</evidence>
<keyword evidence="4" id="KW-0496">Mitochondrion</keyword>
<evidence type="ECO:0000313" key="10">
    <source>
        <dbReference type="Proteomes" id="UP000193218"/>
    </source>
</evidence>
<proteinExistence type="inferred from homology"/>
<evidence type="ECO:0000256" key="2">
    <source>
        <dbReference type="ARBA" id="ARBA00009254"/>
    </source>
</evidence>
<evidence type="ECO:0000256" key="4">
    <source>
        <dbReference type="ARBA" id="ARBA00023128"/>
    </source>
</evidence>
<feature type="compositionally biased region" description="Low complexity" evidence="8">
    <location>
        <begin position="77"/>
        <end position="98"/>
    </location>
</feature>
<dbReference type="Proteomes" id="UP000193218">
    <property type="component" value="Unassembled WGS sequence"/>
</dbReference>
<gene>
    <name evidence="9" type="ORF">BD324DRAFT_611293</name>
</gene>
<dbReference type="RefSeq" id="XP_021874243.1">
    <property type="nucleotide sequence ID" value="XM_022014254.1"/>
</dbReference>
<feature type="compositionally biased region" description="Pro residues" evidence="8">
    <location>
        <begin position="35"/>
        <end position="44"/>
    </location>
</feature>
<evidence type="ECO:0000256" key="8">
    <source>
        <dbReference type="SAM" id="MobiDB-lite"/>
    </source>
</evidence>
<evidence type="ECO:0000256" key="3">
    <source>
        <dbReference type="ARBA" id="ARBA00022980"/>
    </source>
</evidence>
<dbReference type="AlphaFoldDB" id="A0A1Y1USR0"/>
<evidence type="ECO:0000256" key="6">
    <source>
        <dbReference type="ARBA" id="ARBA00035289"/>
    </source>
</evidence>
<feature type="region of interest" description="Disordered" evidence="8">
    <location>
        <begin position="401"/>
        <end position="442"/>
    </location>
</feature>
<dbReference type="GeneID" id="33556062"/>
<dbReference type="InterPro" id="IPR038340">
    <property type="entry name" value="MRP-L47_sf"/>
</dbReference>
<dbReference type="Gene3D" id="6.10.330.20">
    <property type="match status" value="1"/>
</dbReference>
<organism evidence="9 10">
    <name type="scientific">Kockovaella imperatae</name>
    <dbReference type="NCBI Taxonomy" id="4999"/>
    <lineage>
        <taxon>Eukaryota</taxon>
        <taxon>Fungi</taxon>
        <taxon>Dikarya</taxon>
        <taxon>Basidiomycota</taxon>
        <taxon>Agaricomycotina</taxon>
        <taxon>Tremellomycetes</taxon>
        <taxon>Tremellales</taxon>
        <taxon>Cuniculitremaceae</taxon>
        <taxon>Kockovaella</taxon>
    </lineage>
</organism>
<feature type="compositionally biased region" description="Basic and acidic residues" evidence="8">
    <location>
        <begin position="423"/>
        <end position="442"/>
    </location>
</feature>
<dbReference type="InterPro" id="IPR010729">
    <property type="entry name" value="Ribosomal_uL29_mit"/>
</dbReference>
<dbReference type="STRING" id="4999.A0A1Y1USR0"/>
<evidence type="ECO:0000256" key="5">
    <source>
        <dbReference type="ARBA" id="ARBA00023274"/>
    </source>
</evidence>
<keyword evidence="3" id="KW-0689">Ribosomal protein</keyword>
<feature type="region of interest" description="Disordered" evidence="8">
    <location>
        <begin position="1"/>
        <end position="111"/>
    </location>
</feature>
<dbReference type="GO" id="GO:0032543">
    <property type="term" value="P:mitochondrial translation"/>
    <property type="evidence" value="ECO:0007669"/>
    <property type="project" value="TreeGrafter"/>
</dbReference>
<evidence type="ECO:0000256" key="7">
    <source>
        <dbReference type="ARBA" id="ARBA00035399"/>
    </source>
</evidence>
<keyword evidence="10" id="KW-1185">Reference proteome</keyword>
<dbReference type="EMBL" id="NBSH01000001">
    <property type="protein sequence ID" value="ORX40564.1"/>
    <property type="molecule type" value="Genomic_DNA"/>
</dbReference>
<dbReference type="GO" id="GO:0005762">
    <property type="term" value="C:mitochondrial large ribosomal subunit"/>
    <property type="evidence" value="ECO:0007669"/>
    <property type="project" value="TreeGrafter"/>
</dbReference>
<dbReference type="OrthoDB" id="270763at2759"/>
<dbReference type="PANTHER" id="PTHR21183:SF18">
    <property type="entry name" value="LARGE RIBOSOMAL SUBUNIT PROTEIN UL29M"/>
    <property type="match status" value="1"/>
</dbReference>
<reference evidence="9 10" key="1">
    <citation type="submission" date="2017-03" db="EMBL/GenBank/DDBJ databases">
        <title>Widespread Adenine N6-methylation of Active Genes in Fungi.</title>
        <authorList>
            <consortium name="DOE Joint Genome Institute"/>
            <person name="Mondo S.J."/>
            <person name="Dannebaum R.O."/>
            <person name="Kuo R.C."/>
            <person name="Louie K.B."/>
            <person name="Bewick A.J."/>
            <person name="Labutti K."/>
            <person name="Haridas S."/>
            <person name="Kuo A."/>
            <person name="Salamov A."/>
            <person name="Ahrendt S.R."/>
            <person name="Lau R."/>
            <person name="Bowen B.P."/>
            <person name="Lipzen A."/>
            <person name="Sullivan W."/>
            <person name="Andreopoulos W.B."/>
            <person name="Clum A."/>
            <person name="Lindquist E."/>
            <person name="Daum C."/>
            <person name="Northen T.R."/>
            <person name="Ramamoorthy G."/>
            <person name="Schmitz R.J."/>
            <person name="Gryganskyi A."/>
            <person name="Culley D."/>
            <person name="Magnuson J."/>
            <person name="James T.Y."/>
            <person name="O'Malley M.A."/>
            <person name="Stajich J.E."/>
            <person name="Spatafora J.W."/>
            <person name="Visel A."/>
            <person name="Grigoriev I.V."/>
        </authorList>
    </citation>
    <scope>NUCLEOTIDE SEQUENCE [LARGE SCALE GENOMIC DNA]</scope>
    <source>
        <strain evidence="9 10">NRRL Y-17943</strain>
    </source>
</reference>
<dbReference type="GO" id="GO:0003735">
    <property type="term" value="F:structural constituent of ribosome"/>
    <property type="evidence" value="ECO:0007669"/>
    <property type="project" value="InterPro"/>
</dbReference>
<sequence length="454" mass="50447">MRPASYIRVLSRSQQARWMHSDGRTISKSNSKPHQPTPIPPQKTDPPSAQTKVASRPGLSTAAKASTGKTDKPPVVAASSASSSITSTSASSSSTDSESNGELRPADYRPDYTRRGLMRLIRPRRQIPVTLPSGLPEPPTYPPPEGWLEEAETQRKDPHPLWKFFWVPAKALEPPKSDVTSPPWSGSLKRYTERGDEETFESGGRSWDVDELRTKSFQNLHTLWWLCQRELNTLATMKAERIRLGVLPVDARYFSSRQKKTRRTLGNIKLVLNERRLGLIASATPISPPLQALPARADPINQQGAMIGSTWLPAKLSKIAPRRLRSERLRKRGPQKIVARTVWPAAAEEQEAALARGTRADRAKVEASGRLYHTAEEVYQLLRPGFLRPIKPLESFESFESFDSSDSGVKPIASDSEVARQQIESRDEGSGGGKEAAKFVEHTEVKEDGRVVAR</sequence>
<dbReference type="Pfam" id="PF06984">
    <property type="entry name" value="MRP-L47"/>
    <property type="match status" value="1"/>
</dbReference>
<keyword evidence="5" id="KW-0687">Ribonucleoprotein</keyword>
<name>A0A1Y1USR0_9TREE</name>
<protein>
    <recommendedName>
        <fullName evidence="6">Large ribosomal subunit protein uL29m</fullName>
    </recommendedName>
    <alternativeName>
        <fullName evidence="7">54S ribosomal protein L4, mitochondrial</fullName>
    </alternativeName>
</protein>
<comment type="subcellular location">
    <subcellularLocation>
        <location evidence="1">Mitochondrion</location>
    </subcellularLocation>
</comment>
<comment type="caution">
    <text evidence="9">The sequence shown here is derived from an EMBL/GenBank/DDBJ whole genome shotgun (WGS) entry which is preliminary data.</text>
</comment>
<dbReference type="InParanoid" id="A0A1Y1USR0"/>
<evidence type="ECO:0000256" key="1">
    <source>
        <dbReference type="ARBA" id="ARBA00004173"/>
    </source>
</evidence>
<dbReference type="PANTHER" id="PTHR21183">
    <property type="entry name" value="RIBOSOMAL PROTEIN L47, MITOCHONDRIAL-RELATED"/>
    <property type="match status" value="1"/>
</dbReference>
<accession>A0A1Y1USR0</accession>